<dbReference type="RefSeq" id="WP_097031526.1">
    <property type="nucleotide sequence ID" value="NZ_OAOQ01000019.1"/>
</dbReference>
<proteinExistence type="inferred from homology"/>
<comment type="similarity">
    <text evidence="2">Belongs to the NlpA lipoprotein family.</text>
</comment>
<dbReference type="PIRSF" id="PIRSF002854">
    <property type="entry name" value="MetQ"/>
    <property type="match status" value="1"/>
</dbReference>
<dbReference type="AlphaFoldDB" id="A0A285D4K7"/>
<evidence type="ECO:0000256" key="6">
    <source>
        <dbReference type="ARBA" id="ARBA00023288"/>
    </source>
</evidence>
<evidence type="ECO:0000313" key="8">
    <source>
        <dbReference type="EMBL" id="SNX74083.1"/>
    </source>
</evidence>
<evidence type="ECO:0000256" key="4">
    <source>
        <dbReference type="ARBA" id="ARBA00023136"/>
    </source>
</evidence>
<protein>
    <submittedName>
        <fullName evidence="8">D-methionine transport system substrate-binding protein</fullName>
    </submittedName>
</protein>
<keyword evidence="4" id="KW-0472">Membrane</keyword>
<keyword evidence="6" id="KW-0449">Lipoprotein</keyword>
<evidence type="ECO:0000313" key="9">
    <source>
        <dbReference type="Proteomes" id="UP000219467"/>
    </source>
</evidence>
<dbReference type="OrthoDB" id="9812878at2"/>
<dbReference type="SUPFAM" id="SSF53850">
    <property type="entry name" value="Periplasmic binding protein-like II"/>
    <property type="match status" value="1"/>
</dbReference>
<keyword evidence="9" id="KW-1185">Reference proteome</keyword>
<gene>
    <name evidence="8" type="ORF">SAMN05878503_11928</name>
</gene>
<dbReference type="Proteomes" id="UP000219467">
    <property type="component" value="Unassembled WGS sequence"/>
</dbReference>
<name>A0A285D4K7_9RHOB</name>
<dbReference type="EMBL" id="OAOQ01000019">
    <property type="protein sequence ID" value="SNX74083.1"/>
    <property type="molecule type" value="Genomic_DNA"/>
</dbReference>
<dbReference type="Gene3D" id="3.40.190.10">
    <property type="entry name" value="Periplasmic binding protein-like II"/>
    <property type="match status" value="2"/>
</dbReference>
<feature type="signal peptide" evidence="7">
    <location>
        <begin position="1"/>
        <end position="26"/>
    </location>
</feature>
<comment type="subcellular location">
    <subcellularLocation>
        <location evidence="1">Membrane</location>
        <topology evidence="1">Lipid-anchor</topology>
    </subcellularLocation>
</comment>
<dbReference type="PANTHER" id="PTHR30429">
    <property type="entry name" value="D-METHIONINE-BINDING LIPOPROTEIN METQ"/>
    <property type="match status" value="1"/>
</dbReference>
<dbReference type="InterPro" id="IPR004872">
    <property type="entry name" value="Lipoprotein_NlpA"/>
</dbReference>
<evidence type="ECO:0000256" key="5">
    <source>
        <dbReference type="ARBA" id="ARBA00023139"/>
    </source>
</evidence>
<dbReference type="InterPro" id="IPR006311">
    <property type="entry name" value="TAT_signal"/>
</dbReference>
<accession>A0A285D4K7</accession>
<organism evidence="8 9">
    <name type="scientific">Cereibacter ovatus</name>
    <dbReference type="NCBI Taxonomy" id="439529"/>
    <lineage>
        <taxon>Bacteria</taxon>
        <taxon>Pseudomonadati</taxon>
        <taxon>Pseudomonadota</taxon>
        <taxon>Alphaproteobacteria</taxon>
        <taxon>Rhodobacterales</taxon>
        <taxon>Paracoccaceae</taxon>
        <taxon>Cereibacter</taxon>
    </lineage>
</organism>
<dbReference type="GO" id="GO:0016020">
    <property type="term" value="C:membrane"/>
    <property type="evidence" value="ECO:0007669"/>
    <property type="project" value="UniProtKB-SubCell"/>
</dbReference>
<reference evidence="9" key="1">
    <citation type="submission" date="2017-08" db="EMBL/GenBank/DDBJ databases">
        <authorList>
            <person name="Varghese N."/>
            <person name="Submissions S."/>
        </authorList>
    </citation>
    <scope>NUCLEOTIDE SEQUENCE [LARGE SCALE GENOMIC DNA]</scope>
    <source>
        <strain evidence="9">JA234</strain>
    </source>
</reference>
<evidence type="ECO:0000256" key="2">
    <source>
        <dbReference type="ARBA" id="ARBA00008973"/>
    </source>
</evidence>
<dbReference type="Pfam" id="PF03180">
    <property type="entry name" value="Lipoprotein_9"/>
    <property type="match status" value="1"/>
</dbReference>
<keyword evidence="5" id="KW-0564">Palmitate</keyword>
<keyword evidence="3 7" id="KW-0732">Signal</keyword>
<evidence type="ECO:0000256" key="3">
    <source>
        <dbReference type="ARBA" id="ARBA00022729"/>
    </source>
</evidence>
<evidence type="ECO:0000256" key="7">
    <source>
        <dbReference type="SAM" id="SignalP"/>
    </source>
</evidence>
<evidence type="ECO:0000256" key="1">
    <source>
        <dbReference type="ARBA" id="ARBA00004635"/>
    </source>
</evidence>
<sequence length="264" mass="28358">MKTTRRHLIAALGLGATLGLALPALAADPLKIGVSAGPYGDILRHTAELAAAQGIEAEIIEFTDWPLINEALAHGDLDANNFQHIPYLQNQITARGFDLVPGPASIVVPTGVYSARLASLADLPEGGTIAIPNDPSNAARALFLLEKAGVIRLKEGAGITATVLDLAGNPRNLRFVELDAAQLPTSLPDVDAAVITLNYAVLAGLDPKTALILEDEHSRWHLVWATRRDNAEDARLKTFINLYRSPEVKEFILSRFDGTILPTW</sequence>
<feature type="chain" id="PRO_5012176590" evidence="7">
    <location>
        <begin position="27"/>
        <end position="264"/>
    </location>
</feature>
<dbReference type="PANTHER" id="PTHR30429:SF1">
    <property type="entry name" value="D-METHIONINE-BINDING LIPOPROTEIN METQ-RELATED"/>
    <property type="match status" value="1"/>
</dbReference>
<dbReference type="PROSITE" id="PS51318">
    <property type="entry name" value="TAT"/>
    <property type="match status" value="1"/>
</dbReference>